<feature type="region of interest" description="Disordered" evidence="2">
    <location>
        <begin position="604"/>
        <end position="657"/>
    </location>
</feature>
<dbReference type="eggNOG" id="ENOG502SWUH">
    <property type="taxonomic scope" value="Eukaryota"/>
</dbReference>
<feature type="region of interest" description="Disordered" evidence="2">
    <location>
        <begin position="252"/>
        <end position="339"/>
    </location>
</feature>
<evidence type="ECO:0000313" key="4">
    <source>
        <dbReference type="Proteomes" id="UP000030151"/>
    </source>
</evidence>
<feature type="region of interest" description="Disordered" evidence="2">
    <location>
        <begin position="1"/>
        <end position="75"/>
    </location>
</feature>
<evidence type="ECO:0000313" key="3">
    <source>
        <dbReference type="EMBL" id="EXV03667.1"/>
    </source>
</evidence>
<feature type="coiled-coil region" evidence="1">
    <location>
        <begin position="175"/>
        <end position="234"/>
    </location>
</feature>
<feature type="compositionally biased region" description="Polar residues" evidence="2">
    <location>
        <begin position="254"/>
        <end position="277"/>
    </location>
</feature>
<name>A0A0A1V045_9HYPO</name>
<evidence type="ECO:0000256" key="2">
    <source>
        <dbReference type="SAM" id="MobiDB-lite"/>
    </source>
</evidence>
<feature type="compositionally biased region" description="Acidic residues" evidence="2">
    <location>
        <begin position="619"/>
        <end position="631"/>
    </location>
</feature>
<feature type="region of interest" description="Disordered" evidence="2">
    <location>
        <begin position="479"/>
        <end position="545"/>
    </location>
</feature>
<feature type="compositionally biased region" description="Basic and acidic residues" evidence="2">
    <location>
        <begin position="632"/>
        <end position="642"/>
    </location>
</feature>
<dbReference type="OrthoDB" id="5427699at2759"/>
<comment type="caution">
    <text evidence="3">The sequence shown here is derived from an EMBL/GenBank/DDBJ whole genome shotgun (WGS) entry which is preliminary data.</text>
</comment>
<feature type="compositionally biased region" description="Polar residues" evidence="2">
    <location>
        <begin position="34"/>
        <end position="46"/>
    </location>
</feature>
<dbReference type="HOGENOM" id="CLU_023048_1_0_1"/>
<dbReference type="EMBL" id="JELW01000003">
    <property type="protein sequence ID" value="EXV03667.1"/>
    <property type="molecule type" value="Genomic_DNA"/>
</dbReference>
<proteinExistence type="predicted"/>
<feature type="region of interest" description="Disordered" evidence="2">
    <location>
        <begin position="387"/>
        <end position="420"/>
    </location>
</feature>
<accession>A0A0A1V045</accession>
<reference evidence="3 4" key="1">
    <citation type="submission" date="2014-02" db="EMBL/GenBank/DDBJ databases">
        <title>The genome sequence of the entomopathogenic fungus Metarhizium robertsii ARSEF 2575.</title>
        <authorList>
            <person name="Giuliano Garisto Donzelli B."/>
            <person name="Roe B.A."/>
            <person name="Macmil S.L."/>
            <person name="Krasnoff S.B."/>
            <person name="Gibson D.M."/>
        </authorList>
    </citation>
    <scope>NUCLEOTIDE SEQUENCE [LARGE SCALE GENOMIC DNA]</scope>
    <source>
        <strain evidence="3 4">ARSEF 2575</strain>
    </source>
</reference>
<gene>
    <name evidence="3" type="ORF">X797_003466</name>
</gene>
<evidence type="ECO:0000256" key="1">
    <source>
        <dbReference type="SAM" id="Coils"/>
    </source>
</evidence>
<organism evidence="3 4">
    <name type="scientific">Metarhizium robertsii</name>
    <dbReference type="NCBI Taxonomy" id="568076"/>
    <lineage>
        <taxon>Eukaryota</taxon>
        <taxon>Fungi</taxon>
        <taxon>Dikarya</taxon>
        <taxon>Ascomycota</taxon>
        <taxon>Pezizomycotina</taxon>
        <taxon>Sordariomycetes</taxon>
        <taxon>Hypocreomycetidae</taxon>
        <taxon>Hypocreales</taxon>
        <taxon>Clavicipitaceae</taxon>
        <taxon>Metarhizium</taxon>
    </lineage>
</organism>
<dbReference type="AlphaFoldDB" id="A0A0A1V045"/>
<keyword evidence="1" id="KW-0175">Coiled coil</keyword>
<protein>
    <submittedName>
        <fullName evidence="3">Uncharacterized protein</fullName>
    </submittedName>
</protein>
<sequence length="657" mass="70104">MTKRTSESDAFLPSGAIDVPTNGASIGGPASHSGFDSSQSPSTMTPSGDALSNHCDGQSVSSPSRHAAIQSPPILNPLSANRSHFNFPLAGTHLDTPSPLNLSNSASPVAAAGAANSSKAKVRGYFHPNSSSLSPPAAWDFGGASLARSVSADAAIPPQTPSRLYTGLAGHSSLVENWRLERGNLETLRQKAERLYRDQQSVIDEMSEEWLNERKEMSHLIQGLRERIQRLEGENTVLRKFASYTTHVPGLISPHNSLQSGSGEANVSHSPSLASNKSPPPRPSGRSASEALASLDLPPGLDGASRRPHQFAKQGGSPCTSPTAAPAHGTHIPISPRIVPRKSVTTDFLSISSPEPNKGVPIIDIQEIDPKLEGIPIKATAVKKSTFHATSNRPGNISEPPHAPEPATGTHKDNHLKQKNGISIRERLRLDRLRSGLTPLASSQDQTKQILATDESRRLTMHAGHTPNHSLSLFPTMTATESSSAAARSQETTPTAWASSGFADQHEDTDLSDDSDSKPRHGKEDIGEGKQEGGRDDDNIEGYLEPSDDVALKGPLMIKNIPAQDEIFWAQVNQRLDPISRGQDALPKVLQSPELEAVRNMLPAALQPPPEDGKNPEEASADLECDEEGEDEKASVEPDVPLKFKNTSNFGAPFGSA</sequence>
<dbReference type="Proteomes" id="UP000030151">
    <property type="component" value="Unassembled WGS sequence"/>
</dbReference>
<feature type="compositionally biased region" description="Basic and acidic residues" evidence="2">
    <location>
        <begin position="504"/>
        <end position="537"/>
    </location>
</feature>
<feature type="compositionally biased region" description="Low complexity" evidence="2">
    <location>
        <begin position="479"/>
        <end position="493"/>
    </location>
</feature>
<feature type="compositionally biased region" description="Polar residues" evidence="2">
    <location>
        <begin position="55"/>
        <end position="64"/>
    </location>
</feature>